<dbReference type="GeneID" id="103676471"/>
<accession>A0A8M1FCR3</accession>
<name>A0A8M1FCR3_URSMA</name>
<dbReference type="GO" id="GO:0006606">
    <property type="term" value="P:protein import into nucleus"/>
    <property type="evidence" value="ECO:0007669"/>
    <property type="project" value="TreeGrafter"/>
</dbReference>
<sequence length="675" mass="69616">MAPRGLTCPRLSQKCGCTAGTSGVWLLSLAGSLEGHPRSVALVRPSFPLRCGLCFPAGGHLGSSQAVAAVTNTTECARSPVASSAGGARACTLARPLVTPVPCPPGSDLSLSPRMTRDTAPPALLSGQLGRPSAPSGNGCPFSTISWWVSLLSGNPGAAPRVRPTLTPAPGGETEAYTEEPACPVRDAQGSGLQAACCTGCPWALVDGVMVGAVGPGLPGCQPVVSAPPGVPRACSEAASSGQGSSARGRLYRTVLDVEAHDAAAVLPQRGLGASPSLLSSTGAVRKTHVLRLPHVCAFTLSWSLGLLCGSRWSLSLVDGASVQRSAGTLSNSGHLSPFESNEDRRPWKVLSGGWPVGSQTATGTCGPDTGLGAMSATDLRESAGPPSAPPTKRHCRSLSEPDGLACCRSPWCPGGSKVWTPVSKRRCHSGGSATLQESPGASLPRSATLLGCALPVAGPTSPPAPWVPSASGSCGDGREGGSGPPWRPAGPRTLSWRRRLSLSQEHLAEVGTPLPSASSSPWSTPELGRRLGLLRCRSQPCVLVGRKCPRKRRREESARWPRPSLDFLKMTRTLKNSKSLCSLDDEDEEEDGAQAELAPYDPRGMRILTPVSSPLSVHPRPCCTVPGPWASWEPLASESEGGSGEDPSDGDSAGEEGPFPPGRGELDLGQIESN</sequence>
<dbReference type="InterPro" id="IPR029356">
    <property type="entry name" value="FAM53"/>
</dbReference>
<dbReference type="PANTHER" id="PTHR28567:SF2">
    <property type="entry name" value="PROTEIN FAM53A"/>
    <property type="match status" value="1"/>
</dbReference>
<dbReference type="AlphaFoldDB" id="A0A8M1FCR3"/>
<feature type="compositionally biased region" description="Acidic residues" evidence="2">
    <location>
        <begin position="584"/>
        <end position="594"/>
    </location>
</feature>
<comment type="similarity">
    <text evidence="1">Belongs to the FAM53 family.</text>
</comment>
<dbReference type="KEGG" id="umr:103676471"/>
<feature type="region of interest" description="Disordered" evidence="2">
    <location>
        <begin position="629"/>
        <end position="675"/>
    </location>
</feature>
<evidence type="ECO:0000256" key="1">
    <source>
        <dbReference type="ARBA" id="ARBA00010984"/>
    </source>
</evidence>
<dbReference type="GO" id="GO:0005634">
    <property type="term" value="C:nucleus"/>
    <property type="evidence" value="ECO:0007669"/>
    <property type="project" value="TreeGrafter"/>
</dbReference>
<dbReference type="CTD" id="152877"/>
<dbReference type="OrthoDB" id="10026856at2759"/>
<feature type="region of interest" description="Disordered" evidence="2">
    <location>
        <begin position="580"/>
        <end position="606"/>
    </location>
</feature>
<dbReference type="Proteomes" id="UP000261680">
    <property type="component" value="Unplaced"/>
</dbReference>
<evidence type="ECO:0000256" key="2">
    <source>
        <dbReference type="SAM" id="MobiDB-lite"/>
    </source>
</evidence>
<dbReference type="Pfam" id="PF15242">
    <property type="entry name" value="FAM53"/>
    <property type="match status" value="1"/>
</dbReference>
<keyword evidence="3" id="KW-1185">Reference proteome</keyword>
<dbReference type="PANTHER" id="PTHR28567">
    <property type="entry name" value="PROTEIN FAM53A-LIKE ISOFORM X1"/>
    <property type="match status" value="1"/>
</dbReference>
<protein>
    <submittedName>
        <fullName evidence="4">Protein FAM53A isoform X1</fullName>
    </submittedName>
</protein>
<evidence type="ECO:0000313" key="4">
    <source>
        <dbReference type="RefSeq" id="XP_040481188.1"/>
    </source>
</evidence>
<evidence type="ECO:0000313" key="3">
    <source>
        <dbReference type="Proteomes" id="UP000261680"/>
    </source>
</evidence>
<feature type="region of interest" description="Disordered" evidence="2">
    <location>
        <begin position="461"/>
        <end position="493"/>
    </location>
</feature>
<dbReference type="RefSeq" id="XP_040481188.1">
    <property type="nucleotide sequence ID" value="XM_040625254.1"/>
</dbReference>
<proteinExistence type="inferred from homology"/>
<reference evidence="4" key="1">
    <citation type="submission" date="2025-08" db="UniProtKB">
        <authorList>
            <consortium name="RefSeq"/>
        </authorList>
    </citation>
    <scope>IDENTIFICATION</scope>
    <source>
        <tissue evidence="4">Whole blood</tissue>
    </source>
</reference>
<gene>
    <name evidence="4" type="primary">FAM53A</name>
</gene>
<organism evidence="3 4">
    <name type="scientific">Ursus maritimus</name>
    <name type="common">Polar bear</name>
    <name type="synonym">Thalarctos maritimus</name>
    <dbReference type="NCBI Taxonomy" id="29073"/>
    <lineage>
        <taxon>Eukaryota</taxon>
        <taxon>Metazoa</taxon>
        <taxon>Chordata</taxon>
        <taxon>Craniata</taxon>
        <taxon>Vertebrata</taxon>
        <taxon>Euteleostomi</taxon>
        <taxon>Mammalia</taxon>
        <taxon>Eutheria</taxon>
        <taxon>Laurasiatheria</taxon>
        <taxon>Carnivora</taxon>
        <taxon>Caniformia</taxon>
        <taxon>Ursidae</taxon>
        <taxon>Ursus</taxon>
    </lineage>
</organism>